<evidence type="ECO:0000256" key="1">
    <source>
        <dbReference type="SAM" id="MobiDB-lite"/>
    </source>
</evidence>
<dbReference type="Ensembl" id="ENSDLAT00005069960.1">
    <property type="protein sequence ID" value="ENSDLAP00005072770.1"/>
    <property type="gene ID" value="ENSDLAG00005031305.1"/>
</dbReference>
<dbReference type="InterPro" id="IPR028002">
    <property type="entry name" value="Myb_DNA-bind_5"/>
</dbReference>
<dbReference type="Proteomes" id="UP000694389">
    <property type="component" value="Unassembled WGS sequence"/>
</dbReference>
<proteinExistence type="predicted"/>
<feature type="compositionally biased region" description="Low complexity" evidence="1">
    <location>
        <begin position="352"/>
        <end position="397"/>
    </location>
</feature>
<reference evidence="3" key="1">
    <citation type="submission" date="2025-08" db="UniProtKB">
        <authorList>
            <consortium name="Ensembl"/>
        </authorList>
    </citation>
    <scope>IDENTIFICATION</scope>
</reference>
<dbReference type="PANTHER" id="PTHR23098:SF3">
    <property type="entry name" value="MYB-RELATED TRANSCRIPTION FACTOR, PARTNER OF PROFILIN"/>
    <property type="match status" value="1"/>
</dbReference>
<evidence type="ECO:0000313" key="4">
    <source>
        <dbReference type="Proteomes" id="UP000694389"/>
    </source>
</evidence>
<dbReference type="GO" id="GO:0005634">
    <property type="term" value="C:nucleus"/>
    <property type="evidence" value="ECO:0007669"/>
    <property type="project" value="TreeGrafter"/>
</dbReference>
<feature type="compositionally biased region" description="Acidic residues" evidence="1">
    <location>
        <begin position="134"/>
        <end position="144"/>
    </location>
</feature>
<organism evidence="3 4">
    <name type="scientific">Dicentrarchus labrax</name>
    <name type="common">European seabass</name>
    <name type="synonym">Morone labrax</name>
    <dbReference type="NCBI Taxonomy" id="13489"/>
    <lineage>
        <taxon>Eukaryota</taxon>
        <taxon>Metazoa</taxon>
        <taxon>Chordata</taxon>
        <taxon>Craniata</taxon>
        <taxon>Vertebrata</taxon>
        <taxon>Euteleostomi</taxon>
        <taxon>Actinopterygii</taxon>
        <taxon>Neopterygii</taxon>
        <taxon>Teleostei</taxon>
        <taxon>Neoteleostei</taxon>
        <taxon>Acanthomorphata</taxon>
        <taxon>Eupercaria</taxon>
        <taxon>Moronidae</taxon>
        <taxon>Dicentrarchus</taxon>
    </lineage>
</organism>
<dbReference type="OMA" id="VKPVYTY"/>
<keyword evidence="4" id="KW-1185">Reference proteome</keyword>
<feature type="compositionally biased region" description="Low complexity" evidence="1">
    <location>
        <begin position="237"/>
        <end position="247"/>
    </location>
</feature>
<dbReference type="GeneTree" id="ENSGT00450000040324"/>
<evidence type="ECO:0000313" key="3">
    <source>
        <dbReference type="Ensembl" id="ENSDLAP00005072770.1"/>
    </source>
</evidence>
<gene>
    <name evidence="3" type="primary">zgc:113149</name>
</gene>
<dbReference type="PANTHER" id="PTHR23098">
    <property type="entry name" value="AGAP001331-PA-RELATED"/>
    <property type="match status" value="1"/>
</dbReference>
<feature type="compositionally biased region" description="Acidic residues" evidence="1">
    <location>
        <begin position="203"/>
        <end position="222"/>
    </location>
</feature>
<feature type="region of interest" description="Disordered" evidence="1">
    <location>
        <begin position="131"/>
        <end position="153"/>
    </location>
</feature>
<accession>A0A8P4KK10</accession>
<feature type="compositionally biased region" description="Low complexity" evidence="1">
    <location>
        <begin position="259"/>
        <end position="274"/>
    </location>
</feature>
<sequence length="500" mass="53280">MSVAWREDEEEFRVGGVKGALKAKPRFSFTEVKVLLEAVKRNRYIILRKFNQGVSAETKKQTWAEITNQINGLGENHREVRQIMKKWADLKCDGKRRIVALRGPNGSNLRKKHLGPVERMVHKILMMSPRGDGDSDLELGEDEDFPKLYSKAPPSNATPAAYSYLSLTDSSYSLPGGSSLDISPLSSPEKDVGADPFHSSSEFDLDLADDGEQTMDYDENDDSMFSSYAPALPPPSTSTSLDPLPDDALLRIKPVHTYSRNSSQSQNGQSTTSSKPPPGPSTSSDFPPVSDADAAAASSSAAPPSSRSPSNTTAAPVPAPPPASSSKSIAADDSTSNPEPSTSSIPPPPAPVASSSSVAPTSSAPSSNSNQPSPSSSSSSSSALPPNPPSTSGSNPSDPLPAGASSRRAYDHVAQMASQSLQQQRASRMLLTSVSQSLEVLAQSVQLLVESQQEFVQESLLLQRETVDVLRDFSNTALTMLRDKANSGQLAAHHHPTPRF</sequence>
<name>A0A8P4KK10_DICLA</name>
<reference evidence="3" key="2">
    <citation type="submission" date="2025-09" db="UniProtKB">
        <authorList>
            <consortium name="Ensembl"/>
        </authorList>
    </citation>
    <scope>IDENTIFICATION</scope>
</reference>
<dbReference type="GeneID" id="127363136"/>
<dbReference type="Pfam" id="PF13873">
    <property type="entry name" value="Myb_DNA-bind_5"/>
    <property type="match status" value="1"/>
</dbReference>
<dbReference type="RefSeq" id="XP_051255617.1">
    <property type="nucleotide sequence ID" value="XM_051399657.1"/>
</dbReference>
<evidence type="ECO:0000259" key="2">
    <source>
        <dbReference type="Pfam" id="PF13873"/>
    </source>
</evidence>
<protein>
    <recommendedName>
        <fullName evidence="2">Myb/SANT-like DNA-binding domain-containing protein</fullName>
    </recommendedName>
</protein>
<feature type="compositionally biased region" description="Low complexity" evidence="1">
    <location>
        <begin position="324"/>
        <end position="344"/>
    </location>
</feature>
<feature type="region of interest" description="Disordered" evidence="1">
    <location>
        <begin position="182"/>
        <end position="413"/>
    </location>
</feature>
<dbReference type="OrthoDB" id="3066195at2759"/>
<dbReference type="AlphaFoldDB" id="A0A8P4KK10"/>
<feature type="compositionally biased region" description="Low complexity" evidence="1">
    <location>
        <begin position="281"/>
        <end position="316"/>
    </location>
</feature>
<feature type="domain" description="Myb/SANT-like DNA-binding" evidence="2">
    <location>
        <begin position="24"/>
        <end position="98"/>
    </location>
</feature>